<dbReference type="EMBL" id="JABWRE010000008">
    <property type="protein sequence ID" value="MBC3441594.1"/>
    <property type="molecule type" value="Genomic_DNA"/>
</dbReference>
<reference evidence="1" key="2">
    <citation type="submission" date="2020-07" db="EMBL/GenBank/DDBJ databases">
        <authorList>
            <person name="Lood C."/>
            <person name="Girard L."/>
        </authorList>
    </citation>
    <scope>NUCLEOTIDE SEQUENCE</scope>
    <source>
        <strain evidence="1">SWRI10</strain>
    </source>
</reference>
<proteinExistence type="predicted"/>
<dbReference type="AlphaFoldDB" id="A0A923JW18"/>
<organism evidence="1">
    <name type="scientific">Pseudomonas urmiensis</name>
    <dbReference type="NCBI Taxonomy" id="2745493"/>
    <lineage>
        <taxon>Bacteria</taxon>
        <taxon>Pseudomonadati</taxon>
        <taxon>Pseudomonadota</taxon>
        <taxon>Gammaproteobacteria</taxon>
        <taxon>Pseudomonadales</taxon>
        <taxon>Pseudomonadaceae</taxon>
        <taxon>Pseudomonas</taxon>
    </lineage>
</organism>
<dbReference type="EMBL" id="JABWRE020000001">
    <property type="protein sequence ID" value="MBV4536615.1"/>
    <property type="molecule type" value="Genomic_DNA"/>
</dbReference>
<name>A0A923JW18_9PSED</name>
<reference evidence="1" key="1">
    <citation type="journal article" date="2020" name="Microorganisms">
        <title>Reliable Identification of Environmental Pseudomonas Isolates Using the rpoD Gene.</title>
        <authorList>
            <consortium name="The Broad Institute Genome Sequencing Platform"/>
            <person name="Girard L."/>
            <person name="Lood C."/>
            <person name="Rokni-Zadeh H."/>
            <person name="van Noort V."/>
            <person name="Lavigne R."/>
            <person name="De Mot R."/>
        </authorList>
    </citation>
    <scope>NUCLEOTIDE SEQUENCE</scope>
    <source>
        <strain evidence="1">SWRI10</strain>
    </source>
</reference>
<protein>
    <submittedName>
        <fullName evidence="1">PAAR domain-containing protein</fullName>
    </submittedName>
</protein>
<dbReference type="CDD" id="cd14744">
    <property type="entry name" value="PAAR_CT_2"/>
    <property type="match status" value="1"/>
</dbReference>
<evidence type="ECO:0000313" key="1">
    <source>
        <dbReference type="EMBL" id="MBC3441594.1"/>
    </source>
</evidence>
<evidence type="ECO:0000313" key="2">
    <source>
        <dbReference type="EMBL" id="MBV4536615.1"/>
    </source>
</evidence>
<dbReference type="Pfam" id="PF05488">
    <property type="entry name" value="PAAR_motif"/>
    <property type="match status" value="1"/>
</dbReference>
<comment type="caution">
    <text evidence="1">The sequence shown here is derived from an EMBL/GenBank/DDBJ whole genome shotgun (WGS) entry which is preliminary data.</text>
</comment>
<dbReference type="Proteomes" id="UP000599879">
    <property type="component" value="Unassembled WGS sequence"/>
</dbReference>
<dbReference type="RefSeq" id="WP_186555160.1">
    <property type="nucleotide sequence ID" value="NZ_JABWRE020000001.1"/>
</dbReference>
<sequence length="468" mass="48679">MRVDLGGKGQALDGDLTTTGATCIATGASYTSNGRMVLRMGDSTTACPLCGEIGKVVEGVSLFISDGRAVAMDGALVACGCPSGSNRVVAPLNRVEPIARATPVADSSYSQAATATPRSLSSAAPRHAVDSLPFTQEPGFYLVPRSMSFPQVLMHLAEQDSTLPLSRLQMLNPTYQQGFKGGEIFVIGDPDNGHACTREEGQLMAAAQQARESLALLDRGEADFMMLHQAEIAGLLNGASQSMGVGKDMLEQGLGQVRATLVDIERLHQQQFARYGHLKSPEFFAARQGLLNQLDGQLKTAFLNKQLNLGSYERLRRDLGISTKSLIHHWSRAGGPGQIPGYATHLDEVAKTAKYLKYGGAVGTGLGGAASYLKVQEVCRAGESAECRKIRMTEAGSFAIGMGGATLGAKLGGVAAGAVCGVFSIGTGGLGTPICALVLVGGGSAVGGLGGSAVGERLAEELYEFGHD</sequence>
<accession>A0A923JW18</accession>
<reference evidence="2" key="3">
    <citation type="submission" date="2021-06" db="EMBL/GenBank/DDBJ databases">
        <title>Updating the genus Pseudomonas: Description of 43 new species and partition of the Pseudomonas putida group.</title>
        <authorList>
            <person name="Girard L."/>
            <person name="Lood C."/>
            <person name="Vandamme P."/>
            <person name="Rokni-Zadeh H."/>
            <person name="Van Noort V."/>
            <person name="Hofte M."/>
            <person name="Lavigne R."/>
            <person name="De Mot R."/>
        </authorList>
    </citation>
    <scope>NUCLEOTIDE SEQUENCE</scope>
    <source>
        <strain evidence="2">SWRI10</strain>
    </source>
</reference>
<dbReference type="InterPro" id="IPR008727">
    <property type="entry name" value="PAAR_motif"/>
</dbReference>
<gene>
    <name evidence="2" type="ORF">HU737_011530</name>
    <name evidence="1" type="ORF">HU737_12955</name>
</gene>